<dbReference type="InterPro" id="IPR036249">
    <property type="entry name" value="Thioredoxin-like_sf"/>
</dbReference>
<dbReference type="Gene3D" id="3.40.30.10">
    <property type="entry name" value="Glutaredoxin"/>
    <property type="match status" value="1"/>
</dbReference>
<reference evidence="2 3" key="1">
    <citation type="submission" date="2018-11" db="EMBL/GenBank/DDBJ databases">
        <title>Genome sequencing and assembly of Anaerosphaera sp. nov., GS7-6-2.</title>
        <authorList>
            <person name="Rettenmaier R."/>
            <person name="Liebl W."/>
            <person name="Zverlov V."/>
        </authorList>
    </citation>
    <scope>NUCLEOTIDE SEQUENCE [LARGE SCALE GENOMIC DNA]</scope>
    <source>
        <strain evidence="2 3">GS7-6-2</strain>
    </source>
</reference>
<dbReference type="Proteomes" id="UP000288812">
    <property type="component" value="Unassembled WGS sequence"/>
</dbReference>
<evidence type="ECO:0000313" key="3">
    <source>
        <dbReference type="Proteomes" id="UP000288812"/>
    </source>
</evidence>
<comment type="caution">
    <text evidence="2">The sequence shown here is derived from an EMBL/GenBank/DDBJ whole genome shotgun (WGS) entry which is preliminary data.</text>
</comment>
<gene>
    <name evidence="2" type="ORF">EF514_09810</name>
</gene>
<accession>A0A437S4P2</accession>
<dbReference type="EMBL" id="RLIH01000018">
    <property type="protein sequence ID" value="RVU54002.1"/>
    <property type="molecule type" value="Genomic_DNA"/>
</dbReference>
<sequence length="95" mass="11204">MEIVENMTDNMLLYFRTNSCAICDSMIEKVFEELRDFNIDLKIVQIEEEPALKGKYLVFSAPTMLYLKNGKEVFRESGFFDFPKIRHILSNEIKN</sequence>
<protein>
    <submittedName>
        <fullName evidence="2">Thioredoxin</fullName>
    </submittedName>
</protein>
<dbReference type="RefSeq" id="WP_127725267.1">
    <property type="nucleotide sequence ID" value="NZ_RLIH01000018.1"/>
</dbReference>
<evidence type="ECO:0000259" key="1">
    <source>
        <dbReference type="Pfam" id="PF00085"/>
    </source>
</evidence>
<name>A0A437S4P2_9FIRM</name>
<dbReference type="OrthoDB" id="9790390at2"/>
<organism evidence="2 3">
    <name type="scientific">Anaerosphaera multitolerans</name>
    <dbReference type="NCBI Taxonomy" id="2487351"/>
    <lineage>
        <taxon>Bacteria</taxon>
        <taxon>Bacillati</taxon>
        <taxon>Bacillota</taxon>
        <taxon>Tissierellia</taxon>
        <taxon>Tissierellales</taxon>
        <taxon>Peptoniphilaceae</taxon>
        <taxon>Anaerosphaera</taxon>
    </lineage>
</organism>
<dbReference type="Pfam" id="PF00085">
    <property type="entry name" value="Thioredoxin"/>
    <property type="match status" value="1"/>
</dbReference>
<dbReference type="CDD" id="cd02947">
    <property type="entry name" value="TRX_family"/>
    <property type="match status" value="1"/>
</dbReference>
<keyword evidence="3" id="KW-1185">Reference proteome</keyword>
<feature type="domain" description="Thioredoxin" evidence="1">
    <location>
        <begin position="3"/>
        <end position="79"/>
    </location>
</feature>
<dbReference type="SUPFAM" id="SSF52833">
    <property type="entry name" value="Thioredoxin-like"/>
    <property type="match status" value="1"/>
</dbReference>
<proteinExistence type="predicted"/>
<evidence type="ECO:0000313" key="2">
    <source>
        <dbReference type="EMBL" id="RVU54002.1"/>
    </source>
</evidence>
<dbReference type="AlphaFoldDB" id="A0A437S4P2"/>
<dbReference type="InterPro" id="IPR013766">
    <property type="entry name" value="Thioredoxin_domain"/>
</dbReference>